<dbReference type="FunFam" id="2.60.120.920:FF:000004">
    <property type="entry name" value="Butyrophilin subfamily 1 member A1"/>
    <property type="match status" value="1"/>
</dbReference>
<dbReference type="Gene3D" id="2.60.120.920">
    <property type="match status" value="1"/>
</dbReference>
<protein>
    <recommendedName>
        <fullName evidence="2">B30.2/SPRY domain-containing protein</fullName>
    </recommendedName>
</protein>
<dbReference type="InterPro" id="IPR001870">
    <property type="entry name" value="B30.2/SPRY"/>
</dbReference>
<dbReference type="PRINTS" id="PR01407">
    <property type="entry name" value="BUTYPHLNCDUF"/>
</dbReference>
<feature type="domain" description="B30.2/SPRY" evidence="2">
    <location>
        <begin position="41"/>
        <end position="239"/>
    </location>
</feature>
<feature type="coiled-coil region" evidence="1">
    <location>
        <begin position="25"/>
        <end position="52"/>
    </location>
</feature>
<dbReference type="Pfam" id="PF00622">
    <property type="entry name" value="SPRY"/>
    <property type="match status" value="1"/>
</dbReference>
<name>A0A060Y4F2_ONCMY</name>
<evidence type="ECO:0000313" key="4">
    <source>
        <dbReference type="Proteomes" id="UP000193380"/>
    </source>
</evidence>
<dbReference type="InterPro" id="IPR043136">
    <property type="entry name" value="B30.2/SPRY_sf"/>
</dbReference>
<dbReference type="InterPro" id="IPR003877">
    <property type="entry name" value="SPRY_dom"/>
</dbReference>
<dbReference type="Pfam" id="PF13765">
    <property type="entry name" value="PRY"/>
    <property type="match status" value="1"/>
</dbReference>
<evidence type="ECO:0000256" key="1">
    <source>
        <dbReference type="SAM" id="Coils"/>
    </source>
</evidence>
<evidence type="ECO:0000259" key="2">
    <source>
        <dbReference type="PROSITE" id="PS50188"/>
    </source>
</evidence>
<dbReference type="AlphaFoldDB" id="A0A060Y4F2"/>
<dbReference type="InterPro" id="IPR050143">
    <property type="entry name" value="TRIM/RBCC"/>
</dbReference>
<gene>
    <name evidence="3" type="ORF">GSONMT00049283001</name>
</gene>
<dbReference type="CDD" id="cd13733">
    <property type="entry name" value="SPRY_PRY_C-I_1"/>
    <property type="match status" value="1"/>
</dbReference>
<dbReference type="STRING" id="8022.A0A060Y4F2"/>
<evidence type="ECO:0000313" key="3">
    <source>
        <dbReference type="EMBL" id="CDQ86397.1"/>
    </source>
</evidence>
<dbReference type="SUPFAM" id="SSF49899">
    <property type="entry name" value="Concanavalin A-like lectins/glucanases"/>
    <property type="match status" value="1"/>
</dbReference>
<reference evidence="3" key="1">
    <citation type="journal article" date="2014" name="Nat. Commun.">
        <title>The rainbow trout genome provides novel insights into evolution after whole-genome duplication in vertebrates.</title>
        <authorList>
            <person name="Berthelot C."/>
            <person name="Brunet F."/>
            <person name="Chalopin D."/>
            <person name="Juanchich A."/>
            <person name="Bernard M."/>
            <person name="Noel B."/>
            <person name="Bento P."/>
            <person name="Da Silva C."/>
            <person name="Labadie K."/>
            <person name="Alberti A."/>
            <person name="Aury J.M."/>
            <person name="Louis A."/>
            <person name="Dehais P."/>
            <person name="Bardou P."/>
            <person name="Montfort J."/>
            <person name="Klopp C."/>
            <person name="Cabau C."/>
            <person name="Gaspin C."/>
            <person name="Thorgaard G.H."/>
            <person name="Boussaha M."/>
            <person name="Quillet E."/>
            <person name="Guyomard R."/>
            <person name="Galiana D."/>
            <person name="Bobe J."/>
            <person name="Volff J.N."/>
            <person name="Genet C."/>
            <person name="Wincker P."/>
            <person name="Jaillon O."/>
            <person name="Roest Crollius H."/>
            <person name="Guiguen Y."/>
        </authorList>
    </citation>
    <scope>NUCLEOTIDE SEQUENCE [LARGE SCALE GENOMIC DNA]</scope>
</reference>
<dbReference type="InterPro" id="IPR006574">
    <property type="entry name" value="PRY"/>
</dbReference>
<dbReference type="Proteomes" id="UP000193380">
    <property type="component" value="Unassembled WGS sequence"/>
</dbReference>
<dbReference type="EMBL" id="FR907273">
    <property type="protein sequence ID" value="CDQ86397.1"/>
    <property type="molecule type" value="Genomic_DNA"/>
</dbReference>
<dbReference type="SMART" id="SM00589">
    <property type="entry name" value="PRY"/>
    <property type="match status" value="1"/>
</dbReference>
<organism evidence="3 4">
    <name type="scientific">Oncorhynchus mykiss</name>
    <name type="common">Rainbow trout</name>
    <name type="synonym">Salmo gairdneri</name>
    <dbReference type="NCBI Taxonomy" id="8022"/>
    <lineage>
        <taxon>Eukaryota</taxon>
        <taxon>Metazoa</taxon>
        <taxon>Chordata</taxon>
        <taxon>Craniata</taxon>
        <taxon>Vertebrata</taxon>
        <taxon>Euteleostomi</taxon>
        <taxon>Actinopterygii</taxon>
        <taxon>Neopterygii</taxon>
        <taxon>Teleostei</taxon>
        <taxon>Protacanthopterygii</taxon>
        <taxon>Salmoniformes</taxon>
        <taxon>Salmonidae</taxon>
        <taxon>Salmoninae</taxon>
        <taxon>Oncorhynchus</taxon>
    </lineage>
</organism>
<dbReference type="SMART" id="SM00449">
    <property type="entry name" value="SPRY"/>
    <property type="match status" value="1"/>
</dbReference>
<dbReference type="InterPro" id="IPR003879">
    <property type="entry name" value="Butyrophylin_SPRY"/>
</dbReference>
<dbReference type="PaxDb" id="8022-A0A060Y4F2"/>
<proteinExistence type="predicted"/>
<dbReference type="PROSITE" id="PS50188">
    <property type="entry name" value="B302_SPRY"/>
    <property type="match status" value="1"/>
</dbReference>
<keyword evidence="1" id="KW-0175">Coiled coil</keyword>
<dbReference type="InterPro" id="IPR013320">
    <property type="entry name" value="ConA-like_dom_sf"/>
</dbReference>
<sequence>MFPSLCTPPATIDWSEVSVHSDPSVGAMRRAVNKLREALDGEENRLSAAELGRIKTCAVNVTLDPDTAHPNLIVSGDGKQVRFGDLRQNVTDGPQRFDFVFNVLGKEGFSSGRFYYEVQVEGKTDWVLGVAGEFINRKGMTIVEPDNGYLALWMRDENEYIALDELPVLLYLNPTPQKIGIYIDYEQGQVSFYDVDNRSHIYSFSNHALKPAKLYPFFSTGTDNDGKNSAPLVITQVNQKLSIHFPT</sequence>
<dbReference type="PANTHER" id="PTHR24103">
    <property type="entry name" value="E3 UBIQUITIN-PROTEIN LIGASE TRIM"/>
    <property type="match status" value="1"/>
</dbReference>
<reference evidence="3" key="2">
    <citation type="submission" date="2014-03" db="EMBL/GenBank/DDBJ databases">
        <authorList>
            <person name="Genoscope - CEA"/>
        </authorList>
    </citation>
    <scope>NUCLEOTIDE SEQUENCE</scope>
</reference>
<accession>A0A060Y4F2</accession>